<dbReference type="PANTHER" id="PTHR12832:SF11">
    <property type="entry name" value="LD23868P"/>
    <property type="match status" value="1"/>
</dbReference>
<evidence type="ECO:0000313" key="2">
    <source>
        <dbReference type="EMBL" id="CAD8809306.1"/>
    </source>
</evidence>
<evidence type="ECO:0000256" key="1">
    <source>
        <dbReference type="ARBA" id="ARBA00010954"/>
    </source>
</evidence>
<dbReference type="AlphaFoldDB" id="A0A7S0WCY3"/>
<gene>
    <name evidence="2" type="ORF">OMED0930_LOCUS399</name>
</gene>
<accession>A0A7S0WCY3</accession>
<name>A0A7S0WCY3_9CHLO</name>
<reference evidence="2" key="1">
    <citation type="submission" date="2021-01" db="EMBL/GenBank/DDBJ databases">
        <authorList>
            <person name="Corre E."/>
            <person name="Pelletier E."/>
            <person name="Niang G."/>
            <person name="Scheremetjew M."/>
            <person name="Finn R."/>
            <person name="Kale V."/>
            <person name="Holt S."/>
            <person name="Cochrane G."/>
            <person name="Meng A."/>
            <person name="Brown T."/>
            <person name="Cohen L."/>
        </authorList>
    </citation>
    <scope>NUCLEOTIDE SEQUENCE</scope>
    <source>
        <strain evidence="2">Clade-D-RCC1621</strain>
    </source>
</reference>
<dbReference type="EMBL" id="HBFO01000582">
    <property type="protein sequence ID" value="CAD8809306.1"/>
    <property type="molecule type" value="Transcribed_RNA"/>
</dbReference>
<sequence length="774" mass="85609">MTRDAPLDVTTLACLQALSPRACASGACEKFPVRLMLSAYMIVRYPDVVLGGAAPNVESAPEEEVELKRSAEAFTSCMTSVAMRCAETARLHCTETTALAQSWSHFVEKFTRWKVLDACALENELVRIGVAMTASMIRVCGCNAASDDLDVERRAIREAQARDVELLRSKIATLTGDVGVIKFDEMITAVQERAEEAEAFARAADVDRVVGEYASHEPASAVETLENRRRAREVTSTEMHEAIQRDKCLAAKQYEEDGVVDIQCDKMFHELLIDPSWTPGAELEVGADEDDRGVYQSVKKAVHDAFWDSLYQSLVQTPVNLDLLNAQVNEFRVRVLDAAVNVGVDEHTLANIRRHVLAMDAMVLNDVIATMREEPEKAITALRAMLLAGYSALQCLVEDDQDASAIAERYDALLKTLDETTKLDGDDSHDVGTSIAHAVVSALSFLLPVCEEICVKSVCDMLDVIRPSARSEHGPLFAREKFMRRHGIESEHLTCAELSVALPSTRTWIANVLSQRVNHMDAELTPILSALANSVKLRSGFEHTSSTPSTTTKVIPTRVCSMDGVVRLAFVATITARGMNSWPETLLFDQQRLFELQNDFQLLHVLAACAVLCKQLDPGVKDIETLITRCSAHLRHEQGRLSDVAKEIKLISPSTIVDTEDTITTMLRRLTECGDADDRTASASELSSVNSMSTIIFDSLRAALSIRLLLGFDDDKVTRLVHTKLAKIGSIALKTRVDELARKLWHVCNVSMKIHAPFYHTFAHELILRDEDEI</sequence>
<dbReference type="Pfam" id="PF05794">
    <property type="entry name" value="Tcp11"/>
    <property type="match status" value="1"/>
</dbReference>
<dbReference type="PANTHER" id="PTHR12832">
    <property type="entry name" value="TESTIS-SPECIFIC PROTEIN PBS13 T-COMPLEX 11"/>
    <property type="match status" value="1"/>
</dbReference>
<comment type="similarity">
    <text evidence="1">Belongs to the TCP11 family.</text>
</comment>
<protein>
    <submittedName>
        <fullName evidence="2">Uncharacterized protein</fullName>
    </submittedName>
</protein>
<organism evidence="2">
    <name type="scientific">Ostreococcus mediterraneus</name>
    <dbReference type="NCBI Taxonomy" id="1486918"/>
    <lineage>
        <taxon>Eukaryota</taxon>
        <taxon>Viridiplantae</taxon>
        <taxon>Chlorophyta</taxon>
        <taxon>Mamiellophyceae</taxon>
        <taxon>Mamiellales</taxon>
        <taxon>Bathycoccaceae</taxon>
        <taxon>Ostreococcus</taxon>
    </lineage>
</organism>
<proteinExistence type="inferred from homology"/>
<dbReference type="InterPro" id="IPR008862">
    <property type="entry name" value="Tcp11"/>
</dbReference>
<dbReference type="GO" id="GO:0007165">
    <property type="term" value="P:signal transduction"/>
    <property type="evidence" value="ECO:0007669"/>
    <property type="project" value="TreeGrafter"/>
</dbReference>